<feature type="domain" description="LamG-like jellyroll fold" evidence="3">
    <location>
        <begin position="37"/>
        <end position="198"/>
    </location>
</feature>
<comment type="caution">
    <text evidence="4">The sequence shown here is derived from an EMBL/GenBank/DDBJ whole genome shotgun (WGS) entry which is preliminary data.</text>
</comment>
<name>A0ABS7ZM92_9MICO</name>
<keyword evidence="2" id="KW-1015">Disulfide bond</keyword>
<gene>
    <name evidence="4" type="ORF">LEP48_16335</name>
</gene>
<evidence type="ECO:0000313" key="4">
    <source>
        <dbReference type="EMBL" id="MCA5894905.1"/>
    </source>
</evidence>
<dbReference type="SUPFAM" id="SSF49899">
    <property type="entry name" value="Concanavalin A-like lectins/glucanases"/>
    <property type="match status" value="1"/>
</dbReference>
<proteinExistence type="predicted"/>
<dbReference type="EMBL" id="JAIXCQ010000014">
    <property type="protein sequence ID" value="MCA5894905.1"/>
    <property type="molecule type" value="Genomic_DNA"/>
</dbReference>
<dbReference type="InterPro" id="IPR006558">
    <property type="entry name" value="LamG-like"/>
</dbReference>
<dbReference type="InterPro" id="IPR013320">
    <property type="entry name" value="ConA-like_dom_sf"/>
</dbReference>
<organism evidence="4 5">
    <name type="scientific">Isoptericola luteus</name>
    <dbReference type="NCBI Taxonomy" id="2879484"/>
    <lineage>
        <taxon>Bacteria</taxon>
        <taxon>Bacillati</taxon>
        <taxon>Actinomycetota</taxon>
        <taxon>Actinomycetes</taxon>
        <taxon>Micrococcales</taxon>
        <taxon>Promicromonosporaceae</taxon>
        <taxon>Isoptericola</taxon>
    </lineage>
</organism>
<dbReference type="Proteomes" id="UP001319870">
    <property type="component" value="Unassembled WGS sequence"/>
</dbReference>
<reference evidence="4 5" key="1">
    <citation type="submission" date="2021-09" db="EMBL/GenBank/DDBJ databases">
        <title>Isoptericola luteus sp. nov., a novel bacterium isolated from Harbin, the capital city of Heilongjiang province.</title>
        <authorList>
            <person name="Li J."/>
        </authorList>
    </citation>
    <scope>NUCLEOTIDE SEQUENCE [LARGE SCALE GENOMIC DNA]</scope>
    <source>
        <strain evidence="4 5">NEAU-Y5</strain>
    </source>
</reference>
<evidence type="ECO:0000259" key="3">
    <source>
        <dbReference type="SMART" id="SM00560"/>
    </source>
</evidence>
<keyword evidence="1" id="KW-0732">Signal</keyword>
<dbReference type="SMART" id="SM00560">
    <property type="entry name" value="LamGL"/>
    <property type="match status" value="1"/>
</dbReference>
<accession>A0ABS7ZM92</accession>
<evidence type="ECO:0000313" key="5">
    <source>
        <dbReference type="Proteomes" id="UP001319870"/>
    </source>
</evidence>
<evidence type="ECO:0000256" key="1">
    <source>
        <dbReference type="ARBA" id="ARBA00022729"/>
    </source>
</evidence>
<dbReference type="Gene3D" id="2.60.120.200">
    <property type="match status" value="1"/>
</dbReference>
<protein>
    <submittedName>
        <fullName evidence="4">LamG domain-containing protein</fullName>
    </submittedName>
</protein>
<evidence type="ECO:0000256" key="2">
    <source>
        <dbReference type="ARBA" id="ARBA00023157"/>
    </source>
</evidence>
<keyword evidence="5" id="KW-1185">Reference proteome</keyword>
<sequence>MWTDGPFLDRLPGNSALLFDDAADTAATLGPVVRTDDSFVVSAHVRLDSLGSYAAALSQDGVESNGFWLGYAPPNRCATSTGDGCWIFSMRPEDGASGPIATSELAVVEGKWVYLVGSYDKVAGQMKLTVCDPLPVDDDPFDGVDPDPVESATAALGSSWFADGPLQVGRVKSSGKYTSPWRGAVDNVRVYDGQLLDADDAKIWRVCTGAPMFSTVPGGDLNDPTEKN</sequence>